<gene>
    <name evidence="1" type="ORF">DES54_101176</name>
</gene>
<dbReference type="EMBL" id="QNRY01000001">
    <property type="protein sequence ID" value="RBP67656.1"/>
    <property type="molecule type" value="Genomic_DNA"/>
</dbReference>
<name>A0A366IBG1_9GAMM</name>
<protein>
    <submittedName>
        <fullName evidence="1">Uncharacterized protein</fullName>
    </submittedName>
</protein>
<keyword evidence="2" id="KW-1185">Reference proteome</keyword>
<organism evidence="1 2">
    <name type="scientific">Brenneria salicis ATCC 15712 = DSM 30166</name>
    <dbReference type="NCBI Taxonomy" id="714314"/>
    <lineage>
        <taxon>Bacteria</taxon>
        <taxon>Pseudomonadati</taxon>
        <taxon>Pseudomonadota</taxon>
        <taxon>Gammaproteobacteria</taxon>
        <taxon>Enterobacterales</taxon>
        <taxon>Pectobacteriaceae</taxon>
        <taxon>Brenneria</taxon>
    </lineage>
</organism>
<evidence type="ECO:0000313" key="1">
    <source>
        <dbReference type="EMBL" id="RBP67656.1"/>
    </source>
</evidence>
<sequence length="39" mass="4442">MLKKVAQSGMQFLMALARKIDAAIDFEFIRDKQSISIAR</sequence>
<proteinExistence type="predicted"/>
<dbReference type="Proteomes" id="UP000253046">
    <property type="component" value="Unassembled WGS sequence"/>
</dbReference>
<evidence type="ECO:0000313" key="2">
    <source>
        <dbReference type="Proteomes" id="UP000253046"/>
    </source>
</evidence>
<dbReference type="AlphaFoldDB" id="A0A366IBG1"/>
<comment type="caution">
    <text evidence="1">The sequence shown here is derived from an EMBL/GenBank/DDBJ whole genome shotgun (WGS) entry which is preliminary data.</text>
</comment>
<accession>A0A366IBG1</accession>
<reference evidence="1 2" key="1">
    <citation type="submission" date="2018-06" db="EMBL/GenBank/DDBJ databases">
        <title>Genomic Encyclopedia of Type Strains, Phase IV (KMG-IV): sequencing the most valuable type-strain genomes for metagenomic binning, comparative biology and taxonomic classification.</title>
        <authorList>
            <person name="Goeker M."/>
        </authorList>
    </citation>
    <scope>NUCLEOTIDE SEQUENCE [LARGE SCALE GENOMIC DNA]</scope>
    <source>
        <strain evidence="1 2">DSM 30166</strain>
    </source>
</reference>